<dbReference type="Proteomes" id="UP001060215">
    <property type="component" value="Chromosome 11"/>
</dbReference>
<gene>
    <name evidence="1" type="ORF">LOK49_LG15G02511</name>
</gene>
<keyword evidence="2" id="KW-1185">Reference proteome</keyword>
<reference evidence="1 2" key="1">
    <citation type="journal article" date="2022" name="Plant J.">
        <title>Chromosome-level genome of Camellia lanceoleosa provides a valuable resource for understanding genome evolution and self-incompatibility.</title>
        <authorList>
            <person name="Gong W."/>
            <person name="Xiao S."/>
            <person name="Wang L."/>
            <person name="Liao Z."/>
            <person name="Chang Y."/>
            <person name="Mo W."/>
            <person name="Hu G."/>
            <person name="Li W."/>
            <person name="Zhao G."/>
            <person name="Zhu H."/>
            <person name="Hu X."/>
            <person name="Ji K."/>
            <person name="Xiang X."/>
            <person name="Song Q."/>
            <person name="Yuan D."/>
            <person name="Jin S."/>
            <person name="Zhang L."/>
        </authorList>
    </citation>
    <scope>NUCLEOTIDE SEQUENCE [LARGE SCALE GENOMIC DNA]</scope>
    <source>
        <strain evidence="1">SQ_2022a</strain>
    </source>
</reference>
<name>A0ACC0F5J7_9ERIC</name>
<sequence length="525" mass="58812">MDLSKLQSRVSSSYIPPHRTQLHPRTILYPNPKPTSSSSSSNRDKCLILFASLFVFPFLFYLFYTALGVHQSSKFGESKTNLFGIIINASPTLSRIHVFEFLNPGSTSLEVKPGLSWFAGDPEGAGRSVVELIEFAKKRVPKSEWRNTKVQLMGSSELERVELVAREAIFESCRRVLRSSGFLFKNEWVAIMEGREEALYAWVAANYALGSLGGEPQATTGIVELGGASLQVAFSPRDPQPMQLSQIIKLAGATYNLYTKSIPYFGQDAIWESLCDLHNSKDLLTFSSSREDIVSNPCIPRGYDFASNASDAKLLRSYAVGNFSACKSEVMALLRRRDICLHPPCERVSSSLVELQSWLVPPDKFFFISEFFGLAPTATLSELEAAGHHYCEDDWYQLKRKYHSTDDLDLLRYCFSAAYVVALLHDSFGIPMTDKRIRFGNQVGVIPIDWTLGAFILQTIREPLQLEPNELGEIVGNDAVTYFSLFAVLLIIVLGALFLLKCQKPQLKTIYDLEKGHYIVTRMPG</sequence>
<dbReference type="EMBL" id="CM045768">
    <property type="protein sequence ID" value="KAI7983554.1"/>
    <property type="molecule type" value="Genomic_DNA"/>
</dbReference>
<evidence type="ECO:0000313" key="1">
    <source>
        <dbReference type="EMBL" id="KAI7983554.1"/>
    </source>
</evidence>
<accession>A0ACC0F5J7</accession>
<proteinExistence type="predicted"/>
<comment type="caution">
    <text evidence="1">The sequence shown here is derived from an EMBL/GenBank/DDBJ whole genome shotgun (WGS) entry which is preliminary data.</text>
</comment>
<evidence type="ECO:0000313" key="2">
    <source>
        <dbReference type="Proteomes" id="UP001060215"/>
    </source>
</evidence>
<organism evidence="1 2">
    <name type="scientific">Camellia lanceoleosa</name>
    <dbReference type="NCBI Taxonomy" id="1840588"/>
    <lineage>
        <taxon>Eukaryota</taxon>
        <taxon>Viridiplantae</taxon>
        <taxon>Streptophyta</taxon>
        <taxon>Embryophyta</taxon>
        <taxon>Tracheophyta</taxon>
        <taxon>Spermatophyta</taxon>
        <taxon>Magnoliopsida</taxon>
        <taxon>eudicotyledons</taxon>
        <taxon>Gunneridae</taxon>
        <taxon>Pentapetalae</taxon>
        <taxon>asterids</taxon>
        <taxon>Ericales</taxon>
        <taxon>Theaceae</taxon>
        <taxon>Camellia</taxon>
    </lineage>
</organism>
<protein>
    <submittedName>
        <fullName evidence="1">Apyrase 6</fullName>
    </submittedName>
</protein>